<comment type="caution">
    <text evidence="1">The sequence shown here is derived from an EMBL/GenBank/DDBJ whole genome shotgun (WGS) entry which is preliminary data.</text>
</comment>
<gene>
    <name evidence="1" type="ORF">LCGC14_1730360</name>
</gene>
<name>A0A0F9JQE2_9ZZZZ</name>
<sequence length="65" mass="7693">MVVSTPFDNFRCEKCGHVARRHMMHTGPCSDCWEQMVEKICRHFIMREEDREAVMAIEIPSVPQR</sequence>
<protein>
    <submittedName>
        <fullName evidence="1">Uncharacterized protein</fullName>
    </submittedName>
</protein>
<accession>A0A0F9JQE2</accession>
<evidence type="ECO:0000313" key="1">
    <source>
        <dbReference type="EMBL" id="KKM07796.1"/>
    </source>
</evidence>
<reference evidence="1" key="1">
    <citation type="journal article" date="2015" name="Nature">
        <title>Complex archaea that bridge the gap between prokaryotes and eukaryotes.</title>
        <authorList>
            <person name="Spang A."/>
            <person name="Saw J.H."/>
            <person name="Jorgensen S.L."/>
            <person name="Zaremba-Niedzwiedzka K."/>
            <person name="Martijn J."/>
            <person name="Lind A.E."/>
            <person name="van Eijk R."/>
            <person name="Schleper C."/>
            <person name="Guy L."/>
            <person name="Ettema T.J."/>
        </authorList>
    </citation>
    <scope>NUCLEOTIDE SEQUENCE</scope>
</reference>
<dbReference type="AlphaFoldDB" id="A0A0F9JQE2"/>
<organism evidence="1">
    <name type="scientific">marine sediment metagenome</name>
    <dbReference type="NCBI Taxonomy" id="412755"/>
    <lineage>
        <taxon>unclassified sequences</taxon>
        <taxon>metagenomes</taxon>
        <taxon>ecological metagenomes</taxon>
    </lineage>
</organism>
<proteinExistence type="predicted"/>
<dbReference type="EMBL" id="LAZR01015696">
    <property type="protein sequence ID" value="KKM07796.1"/>
    <property type="molecule type" value="Genomic_DNA"/>
</dbReference>